<dbReference type="GeneID" id="70298014"/>
<feature type="compositionally biased region" description="Pro residues" evidence="1">
    <location>
        <begin position="183"/>
        <end position="192"/>
    </location>
</feature>
<feature type="compositionally biased region" description="Polar residues" evidence="1">
    <location>
        <begin position="125"/>
        <end position="137"/>
    </location>
</feature>
<dbReference type="EMBL" id="MU251314">
    <property type="protein sequence ID" value="KAG9249405.1"/>
    <property type="molecule type" value="Genomic_DNA"/>
</dbReference>
<evidence type="ECO:0000313" key="2">
    <source>
        <dbReference type="EMBL" id="KAG9249405.1"/>
    </source>
</evidence>
<organism evidence="2 3">
    <name type="scientific">Emericellopsis atlantica</name>
    <dbReference type="NCBI Taxonomy" id="2614577"/>
    <lineage>
        <taxon>Eukaryota</taxon>
        <taxon>Fungi</taxon>
        <taxon>Dikarya</taxon>
        <taxon>Ascomycota</taxon>
        <taxon>Pezizomycotina</taxon>
        <taxon>Sordariomycetes</taxon>
        <taxon>Hypocreomycetidae</taxon>
        <taxon>Hypocreales</taxon>
        <taxon>Bionectriaceae</taxon>
        <taxon>Emericellopsis</taxon>
    </lineage>
</organism>
<feature type="compositionally biased region" description="Basic and acidic residues" evidence="1">
    <location>
        <begin position="1"/>
        <end position="19"/>
    </location>
</feature>
<dbReference type="AlphaFoldDB" id="A0A9P8CJZ3"/>
<sequence length="222" mass="23504">MPNKPERESISPRSPDRAGELLTSSQIAPEMQPAENSGRYTSELHGGYKCDWNDPELVKKLQLDIEGQPQRNGQNGTERQSSDDSGTGNMEFLSPLDPDKLRNLGFLSSGPGAATESAVQHAEVTGTNGAIPSQRSTVRALPSHAAGTSSPRAQPAYTRSTSMNDTPVGTGTARNNIADASRPAPPPPPPPTAVDGTPASMSTPLDIQEIFCSKTLWPDSSK</sequence>
<keyword evidence="3" id="KW-1185">Reference proteome</keyword>
<proteinExistence type="predicted"/>
<gene>
    <name evidence="2" type="ORF">F5Z01DRAFT_754516</name>
</gene>
<feature type="compositionally biased region" description="Polar residues" evidence="1">
    <location>
        <begin position="146"/>
        <end position="175"/>
    </location>
</feature>
<feature type="region of interest" description="Disordered" evidence="1">
    <location>
        <begin position="1"/>
        <end position="222"/>
    </location>
</feature>
<reference evidence="2" key="1">
    <citation type="journal article" date="2021" name="IMA Fungus">
        <title>Genomic characterization of three marine fungi, including Emericellopsis atlantica sp. nov. with signatures of a generalist lifestyle and marine biomass degradation.</title>
        <authorList>
            <person name="Hagestad O.C."/>
            <person name="Hou L."/>
            <person name="Andersen J.H."/>
            <person name="Hansen E.H."/>
            <person name="Altermark B."/>
            <person name="Li C."/>
            <person name="Kuhnert E."/>
            <person name="Cox R.J."/>
            <person name="Crous P.W."/>
            <person name="Spatafora J.W."/>
            <person name="Lail K."/>
            <person name="Amirebrahimi M."/>
            <person name="Lipzen A."/>
            <person name="Pangilinan J."/>
            <person name="Andreopoulos W."/>
            <person name="Hayes R.D."/>
            <person name="Ng V."/>
            <person name="Grigoriev I.V."/>
            <person name="Jackson S.A."/>
            <person name="Sutton T.D.S."/>
            <person name="Dobson A.D.W."/>
            <person name="Rama T."/>
        </authorList>
    </citation>
    <scope>NUCLEOTIDE SEQUENCE</scope>
    <source>
        <strain evidence="2">TS7</strain>
    </source>
</reference>
<comment type="caution">
    <text evidence="2">The sequence shown here is derived from an EMBL/GenBank/DDBJ whole genome shotgun (WGS) entry which is preliminary data.</text>
</comment>
<evidence type="ECO:0000256" key="1">
    <source>
        <dbReference type="SAM" id="MobiDB-lite"/>
    </source>
</evidence>
<dbReference type="RefSeq" id="XP_046113329.1">
    <property type="nucleotide sequence ID" value="XM_046267111.1"/>
</dbReference>
<name>A0A9P8CJZ3_9HYPO</name>
<feature type="compositionally biased region" description="Polar residues" evidence="1">
    <location>
        <begin position="69"/>
        <end position="88"/>
    </location>
</feature>
<evidence type="ECO:0000313" key="3">
    <source>
        <dbReference type="Proteomes" id="UP000887229"/>
    </source>
</evidence>
<accession>A0A9P8CJZ3</accession>
<protein>
    <submittedName>
        <fullName evidence="2">Uncharacterized protein</fullName>
    </submittedName>
</protein>
<dbReference type="Proteomes" id="UP000887229">
    <property type="component" value="Unassembled WGS sequence"/>
</dbReference>
<feature type="compositionally biased region" description="Basic and acidic residues" evidence="1">
    <location>
        <begin position="46"/>
        <end position="63"/>
    </location>
</feature>